<accession>A0A9W6XQS0</accession>
<name>A0A9W6XQS0_9STRA</name>
<dbReference type="Proteomes" id="UP001165121">
    <property type="component" value="Unassembled WGS sequence"/>
</dbReference>
<feature type="compositionally biased region" description="Low complexity" evidence="1">
    <location>
        <begin position="134"/>
        <end position="148"/>
    </location>
</feature>
<comment type="caution">
    <text evidence="2">The sequence shown here is derived from an EMBL/GenBank/DDBJ whole genome shotgun (WGS) entry which is preliminary data.</text>
</comment>
<evidence type="ECO:0000313" key="2">
    <source>
        <dbReference type="EMBL" id="GMF44746.1"/>
    </source>
</evidence>
<evidence type="ECO:0000256" key="1">
    <source>
        <dbReference type="SAM" id="MobiDB-lite"/>
    </source>
</evidence>
<feature type="compositionally biased region" description="Basic residues" evidence="1">
    <location>
        <begin position="86"/>
        <end position="96"/>
    </location>
</feature>
<protein>
    <submittedName>
        <fullName evidence="2">Unnamed protein product</fullName>
    </submittedName>
</protein>
<gene>
    <name evidence="2" type="ORF">Pfra01_001573300</name>
</gene>
<dbReference type="AlphaFoldDB" id="A0A9W6XQS0"/>
<proteinExistence type="predicted"/>
<organism evidence="2 3">
    <name type="scientific">Phytophthora fragariaefolia</name>
    <dbReference type="NCBI Taxonomy" id="1490495"/>
    <lineage>
        <taxon>Eukaryota</taxon>
        <taxon>Sar</taxon>
        <taxon>Stramenopiles</taxon>
        <taxon>Oomycota</taxon>
        <taxon>Peronosporomycetes</taxon>
        <taxon>Peronosporales</taxon>
        <taxon>Peronosporaceae</taxon>
        <taxon>Phytophthora</taxon>
    </lineage>
</organism>
<reference evidence="2" key="1">
    <citation type="submission" date="2023-04" db="EMBL/GenBank/DDBJ databases">
        <title>Phytophthora fragariaefolia NBRC 109709.</title>
        <authorList>
            <person name="Ichikawa N."/>
            <person name="Sato H."/>
            <person name="Tonouchi N."/>
        </authorList>
    </citation>
    <scope>NUCLEOTIDE SEQUENCE</scope>
    <source>
        <strain evidence="2">NBRC 109709</strain>
    </source>
</reference>
<dbReference type="EMBL" id="BSXT01001727">
    <property type="protein sequence ID" value="GMF44746.1"/>
    <property type="molecule type" value="Genomic_DNA"/>
</dbReference>
<sequence>MITRGSNEPAGAPNSPSSRADTAPSDIELPVAVTAAAQPDVVDVTGSEEAWTRAPARRTFEPAVLHASKRAPAKAGSAEAAVDPRKGKKKLVKRPTPRGSAGLPKKSLSDSDIDPDSELEDKAPAPPSKKARKSSATAKTKPSKETPSLSVPRSHQSPGHIKKLRLIRLDVVHGLVYAWRWD</sequence>
<feature type="region of interest" description="Disordered" evidence="1">
    <location>
        <begin position="1"/>
        <end position="160"/>
    </location>
</feature>
<evidence type="ECO:0000313" key="3">
    <source>
        <dbReference type="Proteomes" id="UP001165121"/>
    </source>
</evidence>
<keyword evidence="3" id="KW-1185">Reference proteome</keyword>
<dbReference type="OrthoDB" id="128834at2759"/>